<dbReference type="STRING" id="1619308.B5808_17150"/>
<reference evidence="1 2" key="1">
    <citation type="submission" date="2017-04" db="EMBL/GenBank/DDBJ databases">
        <authorList>
            <person name="Afonso C.L."/>
            <person name="Miller P.J."/>
            <person name="Scott M.A."/>
            <person name="Spackman E."/>
            <person name="Goraichik I."/>
            <person name="Dimitrov K.M."/>
            <person name="Suarez D.L."/>
            <person name="Swayne D.E."/>
        </authorList>
    </citation>
    <scope>NUCLEOTIDE SEQUENCE [LARGE SCALE GENOMIC DNA]</scope>
    <source>
        <strain evidence="2">XA(T)</strain>
    </source>
</reference>
<dbReference type="GO" id="GO:0008610">
    <property type="term" value="P:lipid biosynthetic process"/>
    <property type="evidence" value="ECO:0007669"/>
    <property type="project" value="UniProtKB-ARBA"/>
</dbReference>
<accession>A0A1X9LNQ5</accession>
<organism evidence="1 2">
    <name type="scientific">Cnuibacter physcomitrellae</name>
    <dbReference type="NCBI Taxonomy" id="1619308"/>
    <lineage>
        <taxon>Bacteria</taxon>
        <taxon>Bacillati</taxon>
        <taxon>Actinomycetota</taxon>
        <taxon>Actinomycetes</taxon>
        <taxon>Micrococcales</taxon>
        <taxon>Microbacteriaceae</taxon>
        <taxon>Cnuibacter</taxon>
    </lineage>
</organism>
<dbReference type="PANTHER" id="PTHR19353:SF19">
    <property type="entry name" value="DELTA(5) FATTY ACID DESATURASE C-RELATED"/>
    <property type="match status" value="1"/>
</dbReference>
<dbReference type="AlphaFoldDB" id="A0A1X9LNQ5"/>
<dbReference type="RefSeq" id="WP_085020895.1">
    <property type="nucleotide sequence ID" value="NZ_BMHD01000001.1"/>
</dbReference>
<dbReference type="InterPro" id="IPR012171">
    <property type="entry name" value="Fatty_acid_desaturase"/>
</dbReference>
<gene>
    <name evidence="1" type="ORF">B5808_17150</name>
</gene>
<name>A0A1X9LNQ5_9MICO</name>
<proteinExistence type="predicted"/>
<protein>
    <submittedName>
        <fullName evidence="1">Uncharacterized protein</fullName>
    </submittedName>
</protein>
<dbReference type="Pfam" id="PF00487">
    <property type="entry name" value="FA_desaturase"/>
    <property type="match status" value="1"/>
</dbReference>
<dbReference type="PANTHER" id="PTHR19353">
    <property type="entry name" value="FATTY ACID DESATURASE 2"/>
    <property type="match status" value="1"/>
</dbReference>
<dbReference type="PIRSF" id="PIRSF015921">
    <property type="entry name" value="FA_sphinglp_des"/>
    <property type="match status" value="1"/>
</dbReference>
<evidence type="ECO:0000313" key="1">
    <source>
        <dbReference type="EMBL" id="ARJ06757.1"/>
    </source>
</evidence>
<dbReference type="GO" id="GO:0016717">
    <property type="term" value="F:oxidoreductase activity, acting on paired donors, with oxidation of a pair of donors resulting in the reduction of molecular oxygen to two molecules of water"/>
    <property type="evidence" value="ECO:0007669"/>
    <property type="project" value="TreeGrafter"/>
</dbReference>
<dbReference type="CDD" id="cd03506">
    <property type="entry name" value="Delta6-FADS-like"/>
    <property type="match status" value="1"/>
</dbReference>
<dbReference type="KEGG" id="cphy:B5808_17150"/>
<dbReference type="InterPro" id="IPR005804">
    <property type="entry name" value="FA_desaturase_dom"/>
</dbReference>
<evidence type="ECO:0000313" key="2">
    <source>
        <dbReference type="Proteomes" id="UP000192775"/>
    </source>
</evidence>
<dbReference type="Proteomes" id="UP000192775">
    <property type="component" value="Chromosome"/>
</dbReference>
<dbReference type="EMBL" id="CP020715">
    <property type="protein sequence ID" value="ARJ06757.1"/>
    <property type="molecule type" value="Genomic_DNA"/>
</dbReference>
<keyword evidence="2" id="KW-1185">Reference proteome</keyword>
<dbReference type="GO" id="GO:0016020">
    <property type="term" value="C:membrane"/>
    <property type="evidence" value="ECO:0007669"/>
    <property type="project" value="TreeGrafter"/>
</dbReference>
<sequence length="369" mass="39235">MSDAVADGVETTSAHPTAGRRGSARRVRGTKDYAGLLAEVRAASLLEPRIGFYVALVAALAGASALVVAASVLLGDSWWQLAVAAALGLVMAQLGFVAHEASHRQVLRTGPGNDRLGLLLGNAVVGIDFDWWKAGHVRHHAHPNVVGADPSIALGAFAFTEEDARSTRGLYSRYIAHQAVLLFPLLLLAGANLYVASVIAAVGAARRGHVGRLALLVLRNGGFLALVFATLPLGKASAFVGVELAVFGLATAAAFVPNHVGMPIIEAGSELDFLRRQVVTSRNIRGRATTWWMGGLEFQIEHHLFPSMPRPNLARASAIVRRHCEGLGVVYTSQTLTEAYRDVLRELHDVGVVATERRTGCPVATQYGR</sequence>